<dbReference type="Gene3D" id="3.30.200.20">
    <property type="entry name" value="Phosphorylase Kinase, domain 1"/>
    <property type="match status" value="1"/>
</dbReference>
<keyword evidence="10 14" id="KW-0067">ATP-binding</keyword>
<feature type="coiled-coil region" evidence="15">
    <location>
        <begin position="1658"/>
        <end position="1734"/>
    </location>
</feature>
<dbReference type="PROSITE" id="PS00479">
    <property type="entry name" value="ZF_DAG_PE_1"/>
    <property type="match status" value="1"/>
</dbReference>
<keyword evidence="11 15" id="KW-0175">Coiled coil</keyword>
<keyword evidence="22" id="KW-1185">Reference proteome</keyword>
<feature type="compositionally biased region" description="Low complexity" evidence="16">
    <location>
        <begin position="1956"/>
        <end position="1983"/>
    </location>
</feature>
<dbReference type="SMART" id="SM00220">
    <property type="entry name" value="S_TKc"/>
    <property type="match status" value="1"/>
</dbReference>
<feature type="compositionally biased region" description="Basic and acidic residues" evidence="16">
    <location>
        <begin position="1884"/>
        <end position="1895"/>
    </location>
</feature>
<dbReference type="InterPro" id="IPR011009">
    <property type="entry name" value="Kinase-like_dom_sf"/>
</dbReference>
<dbReference type="PANTHER" id="PTHR22988">
    <property type="entry name" value="MYOTONIC DYSTROPHY S/T KINASE-RELATED"/>
    <property type="match status" value="1"/>
</dbReference>
<evidence type="ECO:0000313" key="22">
    <source>
        <dbReference type="Proteomes" id="UP000694888"/>
    </source>
</evidence>
<dbReference type="SMART" id="SM00233">
    <property type="entry name" value="PH"/>
    <property type="match status" value="1"/>
</dbReference>
<evidence type="ECO:0000256" key="9">
    <source>
        <dbReference type="ARBA" id="ARBA00022833"/>
    </source>
</evidence>
<dbReference type="GO" id="GO:0016301">
    <property type="term" value="F:kinase activity"/>
    <property type="evidence" value="ECO:0007669"/>
    <property type="project" value="UniProtKB-KW"/>
</dbReference>
<evidence type="ECO:0000256" key="7">
    <source>
        <dbReference type="ARBA" id="ARBA00022771"/>
    </source>
</evidence>
<feature type="domain" description="Phorbol-ester/DAG-type" evidence="19">
    <location>
        <begin position="2024"/>
        <end position="2073"/>
    </location>
</feature>
<reference evidence="23" key="1">
    <citation type="submission" date="2025-08" db="UniProtKB">
        <authorList>
            <consortium name="RefSeq"/>
        </authorList>
    </citation>
    <scope>IDENTIFICATION</scope>
</reference>
<gene>
    <name evidence="23" type="primary">LOC101853221</name>
</gene>
<evidence type="ECO:0000256" key="1">
    <source>
        <dbReference type="ARBA" id="ARBA00012513"/>
    </source>
</evidence>
<dbReference type="InterPro" id="IPR002219">
    <property type="entry name" value="PKC_DAG/PE"/>
</dbReference>
<feature type="compositionally biased region" description="Basic and acidic residues" evidence="16">
    <location>
        <begin position="1167"/>
        <end position="1176"/>
    </location>
</feature>
<comment type="catalytic activity">
    <reaction evidence="13">
        <text>L-seryl-[protein] + ATP = O-phospho-L-seryl-[protein] + ADP + H(+)</text>
        <dbReference type="Rhea" id="RHEA:17989"/>
        <dbReference type="Rhea" id="RHEA-COMP:9863"/>
        <dbReference type="Rhea" id="RHEA-COMP:11604"/>
        <dbReference type="ChEBI" id="CHEBI:15378"/>
        <dbReference type="ChEBI" id="CHEBI:29999"/>
        <dbReference type="ChEBI" id="CHEBI:30616"/>
        <dbReference type="ChEBI" id="CHEBI:83421"/>
        <dbReference type="ChEBI" id="CHEBI:456216"/>
        <dbReference type="EC" id="2.7.11.1"/>
    </reaction>
</comment>
<evidence type="ECO:0000259" key="18">
    <source>
        <dbReference type="PROSITE" id="PS50011"/>
    </source>
</evidence>
<feature type="region of interest" description="Disordered" evidence="16">
    <location>
        <begin position="1884"/>
        <end position="1922"/>
    </location>
</feature>
<feature type="compositionally biased region" description="Polar residues" evidence="16">
    <location>
        <begin position="1942"/>
        <end position="1955"/>
    </location>
</feature>
<feature type="region of interest" description="Disordered" evidence="16">
    <location>
        <begin position="1809"/>
        <end position="1834"/>
    </location>
</feature>
<evidence type="ECO:0000256" key="4">
    <source>
        <dbReference type="ARBA" id="ARBA00022679"/>
    </source>
</evidence>
<evidence type="ECO:0000259" key="19">
    <source>
        <dbReference type="PROSITE" id="PS50081"/>
    </source>
</evidence>
<evidence type="ECO:0000256" key="12">
    <source>
        <dbReference type="ARBA" id="ARBA00047899"/>
    </source>
</evidence>
<accession>A0ABM1AFN9</accession>
<evidence type="ECO:0000256" key="2">
    <source>
        <dbReference type="ARBA" id="ARBA00022527"/>
    </source>
</evidence>
<evidence type="ECO:0000256" key="3">
    <source>
        <dbReference type="ARBA" id="ARBA00022553"/>
    </source>
</evidence>
<dbReference type="SMART" id="SM00036">
    <property type="entry name" value="CNH"/>
    <property type="match status" value="1"/>
</dbReference>
<feature type="domain" description="AGC-kinase C-terminal" evidence="21">
    <location>
        <begin position="276"/>
        <end position="346"/>
    </location>
</feature>
<dbReference type="PANTHER" id="PTHR22988:SF71">
    <property type="entry name" value="CITRON RHO-INTERACTING KINASE"/>
    <property type="match status" value="1"/>
</dbReference>
<evidence type="ECO:0000256" key="15">
    <source>
        <dbReference type="SAM" id="Coils"/>
    </source>
</evidence>
<evidence type="ECO:0000313" key="23">
    <source>
        <dbReference type="RefSeq" id="XP_012946732.1"/>
    </source>
</evidence>
<feature type="compositionally biased region" description="Basic and acidic residues" evidence="16">
    <location>
        <begin position="1198"/>
        <end position="1215"/>
    </location>
</feature>
<dbReference type="Pfam" id="PF00780">
    <property type="entry name" value="CNH"/>
    <property type="match status" value="1"/>
</dbReference>
<protein>
    <recommendedName>
        <fullName evidence="1">non-specific serine/threonine protein kinase</fullName>
        <ecNumber evidence="1">2.7.11.1</ecNumber>
    </recommendedName>
</protein>
<keyword evidence="8 23" id="KW-0418">Kinase</keyword>
<dbReference type="Proteomes" id="UP000694888">
    <property type="component" value="Unplaced"/>
</dbReference>
<dbReference type="Pfam" id="PF00130">
    <property type="entry name" value="C1_1"/>
    <property type="match status" value="1"/>
</dbReference>
<dbReference type="SMART" id="SM00109">
    <property type="entry name" value="C1"/>
    <property type="match status" value="1"/>
</dbReference>
<dbReference type="PROSITE" id="PS51285">
    <property type="entry name" value="AGC_KINASE_CTER"/>
    <property type="match status" value="1"/>
</dbReference>
<dbReference type="InterPro" id="IPR008271">
    <property type="entry name" value="Ser/Thr_kinase_AS"/>
</dbReference>
<dbReference type="InterPro" id="IPR001849">
    <property type="entry name" value="PH_domain"/>
</dbReference>
<dbReference type="PROSITE" id="PS00108">
    <property type="entry name" value="PROTEIN_KINASE_ST"/>
    <property type="match status" value="1"/>
</dbReference>
<dbReference type="GeneID" id="101853221"/>
<dbReference type="PROSITE" id="PS50011">
    <property type="entry name" value="PROTEIN_KINASE_DOM"/>
    <property type="match status" value="1"/>
</dbReference>
<evidence type="ECO:0000256" key="13">
    <source>
        <dbReference type="ARBA" id="ARBA00048679"/>
    </source>
</evidence>
<dbReference type="Pfam" id="PF00169">
    <property type="entry name" value="PH"/>
    <property type="match status" value="1"/>
</dbReference>
<dbReference type="Gene3D" id="1.10.287.1490">
    <property type="match status" value="1"/>
</dbReference>
<keyword evidence="9" id="KW-0862">Zinc</keyword>
<feature type="coiled-coil region" evidence="15">
    <location>
        <begin position="1539"/>
        <end position="1629"/>
    </location>
</feature>
<dbReference type="InterPro" id="IPR000961">
    <property type="entry name" value="AGC-kinase_C"/>
</dbReference>
<feature type="compositionally biased region" description="Basic residues" evidence="16">
    <location>
        <begin position="1990"/>
        <end position="2000"/>
    </location>
</feature>
<evidence type="ECO:0000259" key="17">
    <source>
        <dbReference type="PROSITE" id="PS50003"/>
    </source>
</evidence>
<evidence type="ECO:0000256" key="8">
    <source>
        <dbReference type="ARBA" id="ARBA00022777"/>
    </source>
</evidence>
<feature type="compositionally biased region" description="Low complexity" evidence="16">
    <location>
        <begin position="2606"/>
        <end position="2615"/>
    </location>
</feature>
<proteinExistence type="predicted"/>
<keyword evidence="7" id="KW-0863">Zinc-finger</keyword>
<sequence length="2626" mass="298528">MEEIKASDFQVKAIIGRGHFGVVQVVKHKVTAAVYAMKVLQKSDILAQPEISFYQEERDIMAETTSPWITQLHFAFQDAVSLYLVMEFHAGGDLLSLLSRHDDIFEEEMAKFYVAEMAVAINSLHEMGYLHRDVKPENILLDRTGHVKLADFGSAARMNSNKKVSARMPVGTPDYVAPELLTSLNKGHGRTTYGPEVDWWSLGVCAYEMLYGSTPFTNEHASMVSTYANIMDHKNTLRFPSVSSASSKAKDFIKKLLTDPALRFGWKEIRRHPLFFKMQWENLRDKDAAYVPTLNSLDDTSHFDEVEKVERQPNLNMLKATSDVKEQDKKFKKFDFFRNDANSCQKQEEIPHKVSDSTLKSTASSFQLGRNNSNVLNTAVCLDQSTASTSVLGNESLIVKMSEKDEEIERLRCMLELEKKGWGSLDSKSKAVLDSLNSMNREIQNIEDELLEVRVEEMKSEVVMLETEQEKLTAQLREKDRQIKKLQAALEEAQSQSNRLRVDSSRRVSHENQRKDLELLELRSETWQSLLDDKQAQIEELSSRLHELEGLVEAYEDSEEQQSNQVTQLQHKLNTSIQDIGTSFAITDVRMSGGQGEARVELDDHHHNKCPSKKKLTLHVTLKAGRCSFVDNKTVHQLQDLQKTVDKYTEKARDWREKEEELMSKIANLESDNNVLRQKEGMGRKMKESLMEKVTTYQQEVNAQKSIIRELQETMRSYLNKSCALSDTETQLKSPDLSFSSNQDAQSSKLALESELLAVREEVQKTRQSTLNKANEMEDAIHKLEEQRALAADYKKKYDCQVEATEARVGSLEEQLAKVTSDRQRLERREASLTTQVETLQGLLDDRTVEMEKLERRNTDIQSHLQQLQQRNSELQIEVESLQKTSAKNDQEQKSKAELNFQLTRLQQQNAEFERRITTALRDKQGMEDKVSLVEREKDRLMRRIERLEVVEKKKHELEGQVEKMSSLERENRRLEVKVERLTAMEKEKLNLEEKIEKLQMDLRREKVNIETLTSEKAALDSKMKQLSCKQESDKNSEVSQLKMKVTLLETVEKEKERLEHEVAKRREEATTSKRDVERLEKDKSKVEREKDTLEKEKRSAENQLETLKKEKSSLDEQVAKLNKEMDRLEGSVGKLQLSTAASNNTDVQRLSCEVNRLKQLVDRLESERAGKERNPRISGSDVRSGLVERLQREKSELQRRVESLEKQSPRRTSEWRGAARFRQDGDEKCQKLEAELAELKTKLKSFESEAGSEKKNAAELEEMKKKNQNLENEGEAVKWELEESKKSVAELKSRLEVQTANVAELRAQLEEQMKMEGDLITQLEKEAKKALLLKEEKEKLEVQLKDNKTTEAVKLPQRSVAEAIARDRQLGQLRQEKEELEQRVAQLQRQVAQAKVTTETPLGSRKSGEAKFEKLQLESKIQELTEERDQLQRKLNVRGGKEDNNSSEATAELAQLKQELEETRRELEIRKGASEFPGGDIPAYLKHELNESNLALSEARSLLAANKRQEIELRDRIDKLQRIIDNKAVENGKYLQNSQDAMSELKNLRSQHDTLQRQYKVLEDKHASLQREKGSDSSETVRLMEDMNSKQQQLEVEMRKVEKLTRVCKELEEQVQDMEAGIAEAQQRQADWDNIKKSYEAAMDRSQASNVQVSSMQQQFESQKAFHQAELEKLQHSLREERAHVKKLTDKLTEFQEKERASTCILESQGKEMEKFTQEKLKFKEELTELLSDNCALRKENVKLGKHLQDAMDKFEIIIGEKVSLENFTEALQGLHFLDKYKLESTIGQQQKLIDHVQGLFMEHTAGKKKKKNGKLFGGGGGKSGKDGASTLPLSWTDQQTALEQERGKSTQLQEQVDRLREENFHQANELLKLKALSREMDLEGDSSARRGERGSGTLQDQQRNSRSSSSSREPEQGHGRLQANLTVKLTQSAMEALSNPPGSSGHSRQQHQGAHSLAGSMASLASNASSSSSSSSYSSSSREPRTPRTPHHGSRKNRGGGGHTPWASEPLPTPQRMNHNIPHRFATGLNTRATKCGLCLGSVHFVKQASKCQECGMVVHPKCASSVPATCGLPTEYVRHFALMMSCIYRDEAGQQSDVDQSAVKMEGWLKVPRLGKSGWENRYCVLEGTWLTLYLDDTDASPVDSFDLNPMDAEVSVHSAVTSAELSNTAASDLHYVLRLDQDPLTTCWPGRYLYLMTTNFQEKQRWVASLEAVVKSAQCKSDLYRNRSQMLTVLSLKEEERRDFNCTLVISSQLVLAGTDDGLYAFNPSAMTSKRKQMTQISGFGSVHQMILAKGVDLIVILTGPERRLVLLENKLVKCRMSQTLGGETTPFSFRTIEGLQCCTIFDVGLWNNASYLCVGTPTKVYLMKYNPSLAMYCVRKEFPSSEPCSCVCIAENYAIVGTERFYKINLEHPSMLDFVDRQDQSLAFAAYGAANHNSFPLSVVRVSPDDLPLEFLLCFHEFGVFVDHHGQRSRTSDVKWGGLPLAFAFIEPFLYVTYCNTVHATVVPTDRTQAKGRQTVIDVQSPRCLGPAPSFGCVYISSSNNAAAVTEIIRIRGQEGFVSETPNDKENMGSTRSLTDRQVQFASPAKTRVHRLKRQGSLSSLNSNSSVGTHASIESDV</sequence>
<organism evidence="22 23">
    <name type="scientific">Aplysia californica</name>
    <name type="common">California sea hare</name>
    <dbReference type="NCBI Taxonomy" id="6500"/>
    <lineage>
        <taxon>Eukaryota</taxon>
        <taxon>Metazoa</taxon>
        <taxon>Spiralia</taxon>
        <taxon>Lophotrochozoa</taxon>
        <taxon>Mollusca</taxon>
        <taxon>Gastropoda</taxon>
        <taxon>Heterobranchia</taxon>
        <taxon>Euthyneura</taxon>
        <taxon>Tectipleura</taxon>
        <taxon>Aplysiida</taxon>
        <taxon>Aplysioidea</taxon>
        <taxon>Aplysiidae</taxon>
        <taxon>Aplysia</taxon>
    </lineage>
</organism>
<feature type="region of interest" description="Disordered" evidence="16">
    <location>
        <begin position="2602"/>
        <end position="2626"/>
    </location>
</feature>
<dbReference type="InterPro" id="IPR050839">
    <property type="entry name" value="Rho-assoc_Ser/Thr_Kinase"/>
</dbReference>
<dbReference type="RefSeq" id="XP_012946732.1">
    <property type="nucleotide sequence ID" value="XM_013091278.2"/>
</dbReference>
<feature type="coiled-coil region" evidence="15">
    <location>
        <begin position="429"/>
        <end position="572"/>
    </location>
</feature>
<feature type="region of interest" description="Disordered" evidence="16">
    <location>
        <begin position="1056"/>
        <end position="1113"/>
    </location>
</feature>
<dbReference type="PROSITE" id="PS00107">
    <property type="entry name" value="PROTEIN_KINASE_ATP"/>
    <property type="match status" value="1"/>
</dbReference>
<comment type="catalytic activity">
    <reaction evidence="12">
        <text>L-threonyl-[protein] + ATP = O-phospho-L-threonyl-[protein] + ADP + H(+)</text>
        <dbReference type="Rhea" id="RHEA:46608"/>
        <dbReference type="Rhea" id="RHEA-COMP:11060"/>
        <dbReference type="Rhea" id="RHEA-COMP:11605"/>
        <dbReference type="ChEBI" id="CHEBI:15378"/>
        <dbReference type="ChEBI" id="CHEBI:30013"/>
        <dbReference type="ChEBI" id="CHEBI:30616"/>
        <dbReference type="ChEBI" id="CHEBI:61977"/>
        <dbReference type="ChEBI" id="CHEBI:456216"/>
        <dbReference type="EC" id="2.7.11.1"/>
    </reaction>
</comment>
<dbReference type="SUPFAM" id="SSF50729">
    <property type="entry name" value="PH domain-like"/>
    <property type="match status" value="1"/>
</dbReference>
<evidence type="ECO:0000259" key="21">
    <source>
        <dbReference type="PROSITE" id="PS51285"/>
    </source>
</evidence>
<keyword evidence="2" id="KW-0723">Serine/threonine-protein kinase</keyword>
<dbReference type="Gene3D" id="2.30.29.30">
    <property type="entry name" value="Pleckstrin-homology domain (PH domain)/Phosphotyrosine-binding domain (PTB)"/>
    <property type="match status" value="1"/>
</dbReference>
<evidence type="ECO:0000256" key="11">
    <source>
        <dbReference type="ARBA" id="ARBA00023054"/>
    </source>
</evidence>
<dbReference type="Gene3D" id="3.30.60.20">
    <property type="match status" value="1"/>
</dbReference>
<dbReference type="PROSITE" id="PS50219">
    <property type="entry name" value="CNH"/>
    <property type="match status" value="1"/>
</dbReference>
<evidence type="ECO:0000256" key="10">
    <source>
        <dbReference type="ARBA" id="ARBA00022840"/>
    </source>
</evidence>
<dbReference type="EC" id="2.7.11.1" evidence="1"/>
<feature type="region of interest" description="Disordered" evidence="16">
    <location>
        <begin position="1167"/>
        <end position="1186"/>
    </location>
</feature>
<keyword evidence="4" id="KW-0808">Transferase</keyword>
<evidence type="ECO:0000256" key="5">
    <source>
        <dbReference type="ARBA" id="ARBA00022723"/>
    </source>
</evidence>
<dbReference type="InterPro" id="IPR001180">
    <property type="entry name" value="CNH_dom"/>
</dbReference>
<evidence type="ECO:0000256" key="16">
    <source>
        <dbReference type="SAM" id="MobiDB-lite"/>
    </source>
</evidence>
<dbReference type="InterPro" id="IPR000719">
    <property type="entry name" value="Prot_kinase_dom"/>
</dbReference>
<feature type="domain" description="PH" evidence="17">
    <location>
        <begin position="2105"/>
        <end position="2219"/>
    </location>
</feature>
<feature type="region of interest" description="Disordered" evidence="16">
    <location>
        <begin position="1938"/>
        <end position="2021"/>
    </location>
</feature>
<dbReference type="Gene3D" id="1.10.510.10">
    <property type="entry name" value="Transferase(Phosphotransferase) domain 1"/>
    <property type="match status" value="1"/>
</dbReference>
<dbReference type="SUPFAM" id="SSF56112">
    <property type="entry name" value="Protein kinase-like (PK-like)"/>
    <property type="match status" value="1"/>
</dbReference>
<evidence type="ECO:0000259" key="20">
    <source>
        <dbReference type="PROSITE" id="PS50219"/>
    </source>
</evidence>
<dbReference type="PROSITE" id="PS50081">
    <property type="entry name" value="ZF_DAG_PE_2"/>
    <property type="match status" value="1"/>
</dbReference>
<evidence type="ECO:0000256" key="6">
    <source>
        <dbReference type="ARBA" id="ARBA00022741"/>
    </source>
</evidence>
<dbReference type="Pfam" id="PF00069">
    <property type="entry name" value="Pkinase"/>
    <property type="match status" value="1"/>
</dbReference>
<keyword evidence="3" id="KW-0597">Phosphoprotein</keyword>
<feature type="region of interest" description="Disordered" evidence="16">
    <location>
        <begin position="1198"/>
        <end position="1217"/>
    </location>
</feature>
<evidence type="ECO:0000256" key="14">
    <source>
        <dbReference type="PROSITE-ProRule" id="PRU10141"/>
    </source>
</evidence>
<name>A0ABM1AFN9_APLCA</name>
<dbReference type="CDD" id="cd20814">
    <property type="entry name" value="CRIK"/>
    <property type="match status" value="1"/>
</dbReference>
<feature type="domain" description="Protein kinase" evidence="18">
    <location>
        <begin position="9"/>
        <end position="275"/>
    </location>
</feature>
<keyword evidence="5" id="KW-0479">Metal-binding</keyword>
<dbReference type="InterPro" id="IPR046349">
    <property type="entry name" value="C1-like_sf"/>
</dbReference>
<feature type="binding site" evidence="14">
    <location>
        <position position="38"/>
    </location>
    <ligand>
        <name>ATP</name>
        <dbReference type="ChEBI" id="CHEBI:30616"/>
    </ligand>
</feature>
<dbReference type="SUPFAM" id="SSF57889">
    <property type="entry name" value="Cysteine-rich domain"/>
    <property type="match status" value="1"/>
</dbReference>
<feature type="domain" description="CNH" evidence="20">
    <location>
        <begin position="2245"/>
        <end position="2541"/>
    </location>
</feature>
<keyword evidence="6 14" id="KW-0547">Nucleotide-binding</keyword>
<dbReference type="InterPro" id="IPR011993">
    <property type="entry name" value="PH-like_dom_sf"/>
</dbReference>
<dbReference type="PROSITE" id="PS50003">
    <property type="entry name" value="PH_DOMAIN"/>
    <property type="match status" value="1"/>
</dbReference>
<dbReference type="SUPFAM" id="SSF90257">
    <property type="entry name" value="Myosin rod fragments"/>
    <property type="match status" value="1"/>
</dbReference>
<dbReference type="InterPro" id="IPR017441">
    <property type="entry name" value="Protein_kinase_ATP_BS"/>
</dbReference>